<dbReference type="EMBL" id="QKUF01000038">
    <property type="protein sequence ID" value="PZW20979.1"/>
    <property type="molecule type" value="Genomic_DNA"/>
</dbReference>
<protein>
    <submittedName>
        <fullName evidence="1">Uncharacterized protein</fullName>
    </submittedName>
</protein>
<comment type="caution">
    <text evidence="1">The sequence shown here is derived from an EMBL/GenBank/DDBJ whole genome shotgun (WGS) entry which is preliminary data.</text>
</comment>
<proteinExistence type="predicted"/>
<reference evidence="1 2" key="1">
    <citation type="submission" date="2018-06" db="EMBL/GenBank/DDBJ databases">
        <title>Genomic Encyclopedia of Archaeal and Bacterial Type Strains, Phase II (KMG-II): from individual species to whole genera.</title>
        <authorList>
            <person name="Goeker M."/>
        </authorList>
    </citation>
    <scope>NUCLEOTIDE SEQUENCE [LARGE SCALE GENOMIC DNA]</scope>
    <source>
        <strain evidence="1 2">ATCC BAA-1881</strain>
    </source>
</reference>
<dbReference type="Proteomes" id="UP000248806">
    <property type="component" value="Unassembled WGS sequence"/>
</dbReference>
<gene>
    <name evidence="1" type="ORF">EI42_05740</name>
</gene>
<keyword evidence="2" id="KW-1185">Reference proteome</keyword>
<dbReference type="AlphaFoldDB" id="A0A326TYV8"/>
<organism evidence="1 2">
    <name type="scientific">Thermosporothrix hazakensis</name>
    <dbReference type="NCBI Taxonomy" id="644383"/>
    <lineage>
        <taxon>Bacteria</taxon>
        <taxon>Bacillati</taxon>
        <taxon>Chloroflexota</taxon>
        <taxon>Ktedonobacteria</taxon>
        <taxon>Ktedonobacterales</taxon>
        <taxon>Thermosporotrichaceae</taxon>
        <taxon>Thermosporothrix</taxon>
    </lineage>
</organism>
<evidence type="ECO:0000313" key="1">
    <source>
        <dbReference type="EMBL" id="PZW20979.1"/>
    </source>
</evidence>
<name>A0A326TYV8_THEHA</name>
<sequence length="138" mass="16456">MPIGDCLHLQTEYHPRNLWIGATYKRVRNELHFWIGFFPCFSIHIVYSRKLYRCPECGALSFFADDMRYSIPNVYNPFWREIEAELLDFMQHEGNIPLIQKRICPHGHSLYICEDGQVVSSQEYEMYAAAWEEHSFPF</sequence>
<accession>A0A326TYV8</accession>
<evidence type="ECO:0000313" key="2">
    <source>
        <dbReference type="Proteomes" id="UP000248806"/>
    </source>
</evidence>